<dbReference type="eggNOG" id="ENOG502SAUP">
    <property type="taxonomic scope" value="Eukaryota"/>
</dbReference>
<dbReference type="STRING" id="578462.A0A0L0RY19"/>
<dbReference type="EMBL" id="GG745328">
    <property type="protein sequence ID" value="KNE55040.1"/>
    <property type="molecule type" value="Genomic_DNA"/>
</dbReference>
<sequence length="447" mass="47981">MSSWNAPGGTDPHPDRAYSRSAFAHPDSVDHLAVPVNMADDDDTSSTSSSTSDLDRDPLRQRRHRGASTWRQRCTRRARRIPPMAAVLLAMAAILLLTAAHLTVSATYETIKFKQRHNDPNTLCSTEHHDDCYPREFVPSSEYMVIREGQVLPPGLDIRFDWATGERWAKLPAKADRNENGAVVVVPGTEREEVPLGGRRRGRARPAPASAARSGPIQADDDLNEPQVLMLAARIVGNIPLTHGEWAALESAAHDVETGTTIAKALQPTLGALAERYVAQTTRKPATVANAHAAVQFFRTVGNALQNNPRAIDSLDKKAEPPLVPILVAAIDWHVTAVPGMSDEHAHAAVAQACVHALGALVRGDEEYVRALVELGGTKKVELWRDLAATAALVRKVEHLLEDLTALVDPGKDANAVDTSAKDTEGANVGSVEDPAVSPSADAGATV</sequence>
<dbReference type="OrthoDB" id="448649at2759"/>
<keyword evidence="4" id="KW-1185">Reference proteome</keyword>
<evidence type="ECO:0000313" key="4">
    <source>
        <dbReference type="Proteomes" id="UP000054350"/>
    </source>
</evidence>
<organism evidence="3 4">
    <name type="scientific">Allomyces macrogynus (strain ATCC 38327)</name>
    <name type="common">Allomyces javanicus var. macrogynus</name>
    <dbReference type="NCBI Taxonomy" id="578462"/>
    <lineage>
        <taxon>Eukaryota</taxon>
        <taxon>Fungi</taxon>
        <taxon>Fungi incertae sedis</taxon>
        <taxon>Blastocladiomycota</taxon>
        <taxon>Blastocladiomycetes</taxon>
        <taxon>Blastocladiales</taxon>
        <taxon>Blastocladiaceae</taxon>
        <taxon>Allomyces</taxon>
    </lineage>
</organism>
<name>A0A0L0RY19_ALLM3</name>
<reference evidence="4" key="2">
    <citation type="submission" date="2009-11" db="EMBL/GenBank/DDBJ databases">
        <title>The Genome Sequence of Allomyces macrogynus strain ATCC 38327.</title>
        <authorList>
            <consortium name="The Broad Institute Genome Sequencing Platform"/>
            <person name="Russ C."/>
            <person name="Cuomo C."/>
            <person name="Shea T."/>
            <person name="Young S.K."/>
            <person name="Zeng Q."/>
            <person name="Koehrsen M."/>
            <person name="Haas B."/>
            <person name="Borodovsky M."/>
            <person name="Guigo R."/>
            <person name="Alvarado L."/>
            <person name="Berlin A."/>
            <person name="Borenstein D."/>
            <person name="Chen Z."/>
            <person name="Engels R."/>
            <person name="Freedman E."/>
            <person name="Gellesch M."/>
            <person name="Goldberg J."/>
            <person name="Griggs A."/>
            <person name="Gujja S."/>
            <person name="Heiman D."/>
            <person name="Hepburn T."/>
            <person name="Howarth C."/>
            <person name="Jen D."/>
            <person name="Larson L."/>
            <person name="Lewis B."/>
            <person name="Mehta T."/>
            <person name="Park D."/>
            <person name="Pearson M."/>
            <person name="Roberts A."/>
            <person name="Saif S."/>
            <person name="Shenoy N."/>
            <person name="Sisk P."/>
            <person name="Stolte C."/>
            <person name="Sykes S."/>
            <person name="Walk T."/>
            <person name="White J."/>
            <person name="Yandava C."/>
            <person name="Burger G."/>
            <person name="Gray M.W."/>
            <person name="Holland P.W.H."/>
            <person name="King N."/>
            <person name="Lang F.B.F."/>
            <person name="Roger A.J."/>
            <person name="Ruiz-Trillo I."/>
            <person name="Lander E."/>
            <person name="Nusbaum C."/>
        </authorList>
    </citation>
    <scope>NUCLEOTIDE SEQUENCE [LARGE SCALE GENOMIC DNA]</scope>
    <source>
        <strain evidence="4">ATCC 38327</strain>
    </source>
</reference>
<feature type="region of interest" description="Disordered" evidence="1">
    <location>
        <begin position="412"/>
        <end position="447"/>
    </location>
</feature>
<reference evidence="3 4" key="1">
    <citation type="submission" date="2009-11" db="EMBL/GenBank/DDBJ databases">
        <title>Annotation of Allomyces macrogynus ATCC 38327.</title>
        <authorList>
            <consortium name="The Broad Institute Genome Sequencing Platform"/>
            <person name="Russ C."/>
            <person name="Cuomo C."/>
            <person name="Burger G."/>
            <person name="Gray M.W."/>
            <person name="Holland P.W.H."/>
            <person name="King N."/>
            <person name="Lang F.B.F."/>
            <person name="Roger A.J."/>
            <person name="Ruiz-Trillo I."/>
            <person name="Young S.K."/>
            <person name="Zeng Q."/>
            <person name="Gargeya S."/>
            <person name="Fitzgerald M."/>
            <person name="Haas B."/>
            <person name="Abouelleil A."/>
            <person name="Alvarado L."/>
            <person name="Arachchi H.M."/>
            <person name="Berlin A."/>
            <person name="Chapman S.B."/>
            <person name="Gearin G."/>
            <person name="Goldberg J."/>
            <person name="Griggs A."/>
            <person name="Gujja S."/>
            <person name="Hansen M."/>
            <person name="Heiman D."/>
            <person name="Howarth C."/>
            <person name="Larimer J."/>
            <person name="Lui A."/>
            <person name="MacDonald P.J.P."/>
            <person name="McCowen C."/>
            <person name="Montmayeur A."/>
            <person name="Murphy C."/>
            <person name="Neiman D."/>
            <person name="Pearson M."/>
            <person name="Priest M."/>
            <person name="Roberts A."/>
            <person name="Saif S."/>
            <person name="Shea T."/>
            <person name="Sisk P."/>
            <person name="Stolte C."/>
            <person name="Sykes S."/>
            <person name="Wortman J."/>
            <person name="Nusbaum C."/>
            <person name="Birren B."/>
        </authorList>
    </citation>
    <scope>NUCLEOTIDE SEQUENCE [LARGE SCALE GENOMIC DNA]</scope>
    <source>
        <strain evidence="3 4">ATCC 38327</strain>
    </source>
</reference>
<dbReference type="VEuPathDB" id="FungiDB:AMAG_00978"/>
<dbReference type="Gene3D" id="1.25.10.10">
    <property type="entry name" value="Leucine-rich Repeat Variant"/>
    <property type="match status" value="1"/>
</dbReference>
<evidence type="ECO:0000256" key="1">
    <source>
        <dbReference type="SAM" id="MobiDB-lite"/>
    </source>
</evidence>
<keyword evidence="2" id="KW-0472">Membrane</keyword>
<dbReference type="AlphaFoldDB" id="A0A0L0RY19"/>
<protein>
    <submittedName>
        <fullName evidence="3">Uncharacterized protein</fullName>
    </submittedName>
</protein>
<feature type="compositionally biased region" description="Low complexity" evidence="1">
    <location>
        <begin position="205"/>
        <end position="216"/>
    </location>
</feature>
<feature type="region of interest" description="Disordered" evidence="1">
    <location>
        <begin position="1"/>
        <end position="73"/>
    </location>
</feature>
<evidence type="ECO:0000256" key="2">
    <source>
        <dbReference type="SAM" id="Phobius"/>
    </source>
</evidence>
<gene>
    <name evidence="3" type="ORF">AMAG_00978</name>
</gene>
<proteinExistence type="predicted"/>
<dbReference type="InterPro" id="IPR011989">
    <property type="entry name" value="ARM-like"/>
</dbReference>
<keyword evidence="2" id="KW-1133">Transmembrane helix</keyword>
<feature type="region of interest" description="Disordered" evidence="1">
    <location>
        <begin position="190"/>
        <end position="221"/>
    </location>
</feature>
<dbReference type="Proteomes" id="UP000054350">
    <property type="component" value="Unassembled WGS sequence"/>
</dbReference>
<keyword evidence="2" id="KW-0812">Transmembrane</keyword>
<feature type="transmembrane region" description="Helical" evidence="2">
    <location>
        <begin position="81"/>
        <end position="104"/>
    </location>
</feature>
<evidence type="ECO:0000313" key="3">
    <source>
        <dbReference type="EMBL" id="KNE55040.1"/>
    </source>
</evidence>
<accession>A0A0L0RY19</accession>